<reference evidence="2" key="1">
    <citation type="submission" date="2018-06" db="EMBL/GenBank/DDBJ databases">
        <authorList>
            <person name="Zhirakovskaya E."/>
        </authorList>
    </citation>
    <scope>NUCLEOTIDE SEQUENCE</scope>
</reference>
<gene>
    <name evidence="2" type="ORF">MNBD_GAMMA19-384</name>
</gene>
<dbReference type="EMBL" id="UOFV01000554">
    <property type="protein sequence ID" value="VAX05904.1"/>
    <property type="molecule type" value="Genomic_DNA"/>
</dbReference>
<dbReference type="GO" id="GO:0004040">
    <property type="term" value="F:amidase activity"/>
    <property type="evidence" value="ECO:0007669"/>
    <property type="project" value="InterPro"/>
</dbReference>
<dbReference type="PANTHER" id="PTHR40572:SF1">
    <property type="entry name" value="PROTEIN BAX"/>
    <property type="match status" value="1"/>
</dbReference>
<name>A0A3B1B1N9_9ZZZZ</name>
<organism evidence="2">
    <name type="scientific">hydrothermal vent metagenome</name>
    <dbReference type="NCBI Taxonomy" id="652676"/>
    <lineage>
        <taxon>unclassified sequences</taxon>
        <taxon>metagenomes</taxon>
        <taxon>ecological metagenomes</taxon>
    </lineage>
</organism>
<dbReference type="Pfam" id="PF01832">
    <property type="entry name" value="Glucosaminidase"/>
    <property type="match status" value="1"/>
</dbReference>
<dbReference type="Gene3D" id="1.10.530.10">
    <property type="match status" value="1"/>
</dbReference>
<protein>
    <recommendedName>
        <fullName evidence="1">Mannosyl-glycoprotein endo-beta-N-acetylglucosamidase-like domain-containing protein</fullName>
    </recommendedName>
</protein>
<sequence length="319" mass="35291">MKKHSIALLGFGLLMLVLISAMLVAAKTSAHALSRSAVPIVTHVKDVNADTVKSLDSVFEKIDYNWPPGGAQSVPPVMLKKLPNDFGKIFDVDKRRELFLRALLPIVLVENQRLREQRELASWLLEGGLPADGSLMRDWLNSLAKELRIRGDLNEPAVREKILLRLDEIPPALALAQAAIETGWGSSRFALEGNSLFGQWTFGKTGGLTPNNRDADATHLVANFPDLRASVRSYMRNLNTGNAYHELRTFRAATRAAGKPLSAYELAGHLHRYSARGEDYITEIRRIIRSPAIAVLAEASLANGQQVLLENERNEKSDI</sequence>
<proteinExistence type="predicted"/>
<accession>A0A3B1B1N9</accession>
<feature type="domain" description="Mannosyl-glycoprotein endo-beta-N-acetylglucosamidase-like" evidence="1">
    <location>
        <begin position="168"/>
        <end position="290"/>
    </location>
</feature>
<evidence type="ECO:0000259" key="1">
    <source>
        <dbReference type="Pfam" id="PF01832"/>
    </source>
</evidence>
<dbReference type="AlphaFoldDB" id="A0A3B1B1N9"/>
<evidence type="ECO:0000313" key="2">
    <source>
        <dbReference type="EMBL" id="VAX05904.1"/>
    </source>
</evidence>
<dbReference type="PANTHER" id="PTHR40572">
    <property type="entry name" value="PROTEIN BAX"/>
    <property type="match status" value="1"/>
</dbReference>
<dbReference type="InterPro" id="IPR002901">
    <property type="entry name" value="MGlyc_endo_b_GlcNAc-like_dom"/>
</dbReference>
<dbReference type="InterPro" id="IPR053195">
    <property type="entry name" value="Bax-like"/>
</dbReference>